<evidence type="ECO:0000313" key="3">
    <source>
        <dbReference type="EMBL" id="ORZ24675.1"/>
    </source>
</evidence>
<name>A0A1X2IZF3_9FUNG</name>
<feature type="compositionally biased region" description="Basic and acidic residues" evidence="1">
    <location>
        <begin position="412"/>
        <end position="423"/>
    </location>
</feature>
<evidence type="ECO:0000313" key="4">
    <source>
        <dbReference type="Proteomes" id="UP000193560"/>
    </source>
</evidence>
<dbReference type="PANTHER" id="PTHR39639">
    <property type="entry name" value="CHROMOSOME 16, WHOLE GENOME SHOTGUN SEQUENCE"/>
    <property type="match status" value="1"/>
</dbReference>
<dbReference type="OrthoDB" id="5419821at2759"/>
<reference evidence="3 4" key="1">
    <citation type="submission" date="2016-07" db="EMBL/GenBank/DDBJ databases">
        <title>Pervasive Adenine N6-methylation of Active Genes in Fungi.</title>
        <authorList>
            <consortium name="DOE Joint Genome Institute"/>
            <person name="Mondo S.J."/>
            <person name="Dannebaum R.O."/>
            <person name="Kuo R.C."/>
            <person name="Labutti K."/>
            <person name="Haridas S."/>
            <person name="Kuo A."/>
            <person name="Salamov A."/>
            <person name="Ahrendt S.R."/>
            <person name="Lipzen A."/>
            <person name="Sullivan W."/>
            <person name="Andreopoulos W.B."/>
            <person name="Clum A."/>
            <person name="Lindquist E."/>
            <person name="Daum C."/>
            <person name="Ramamoorthy G.K."/>
            <person name="Gryganskyi A."/>
            <person name="Culley D."/>
            <person name="Magnuson J.K."/>
            <person name="James T.Y."/>
            <person name="O'Malley M.A."/>
            <person name="Stajich J.E."/>
            <person name="Spatafora J.W."/>
            <person name="Visel A."/>
            <person name="Grigoriev I.V."/>
        </authorList>
    </citation>
    <scope>NUCLEOTIDE SEQUENCE [LARGE SCALE GENOMIC DNA]</scope>
    <source>
        <strain evidence="3 4">NRRL 1336</strain>
    </source>
</reference>
<dbReference type="Proteomes" id="UP000193560">
    <property type="component" value="Unassembled WGS sequence"/>
</dbReference>
<proteinExistence type="predicted"/>
<protein>
    <recommendedName>
        <fullName evidence="2">GmrSD restriction endonucleases N-terminal domain-containing protein</fullName>
    </recommendedName>
</protein>
<dbReference type="AlphaFoldDB" id="A0A1X2IZF3"/>
<keyword evidence="4" id="KW-1185">Reference proteome</keyword>
<dbReference type="EMBL" id="MCGE01000002">
    <property type="protein sequence ID" value="ORZ24675.1"/>
    <property type="molecule type" value="Genomic_DNA"/>
</dbReference>
<dbReference type="PANTHER" id="PTHR39639:SF1">
    <property type="entry name" value="DUF262 DOMAIN-CONTAINING PROTEIN"/>
    <property type="match status" value="1"/>
</dbReference>
<gene>
    <name evidence="3" type="ORF">BCR42DRAFT_446594</name>
</gene>
<feature type="compositionally biased region" description="Acidic residues" evidence="1">
    <location>
        <begin position="371"/>
        <end position="381"/>
    </location>
</feature>
<comment type="caution">
    <text evidence="3">The sequence shown here is derived from an EMBL/GenBank/DDBJ whole genome shotgun (WGS) entry which is preliminary data.</text>
</comment>
<evidence type="ECO:0000256" key="1">
    <source>
        <dbReference type="SAM" id="MobiDB-lite"/>
    </source>
</evidence>
<accession>A0A1X2IZF3</accession>
<evidence type="ECO:0000259" key="2">
    <source>
        <dbReference type="Pfam" id="PF03235"/>
    </source>
</evidence>
<organism evidence="3 4">
    <name type="scientific">Absidia repens</name>
    <dbReference type="NCBI Taxonomy" id="90262"/>
    <lineage>
        <taxon>Eukaryota</taxon>
        <taxon>Fungi</taxon>
        <taxon>Fungi incertae sedis</taxon>
        <taxon>Mucoromycota</taxon>
        <taxon>Mucoromycotina</taxon>
        <taxon>Mucoromycetes</taxon>
        <taxon>Mucorales</taxon>
        <taxon>Cunninghamellaceae</taxon>
        <taxon>Absidia</taxon>
    </lineage>
</organism>
<feature type="domain" description="GmrSD restriction endonucleases N-terminal" evidence="2">
    <location>
        <begin position="19"/>
        <end position="194"/>
    </location>
</feature>
<feature type="region of interest" description="Disordered" evidence="1">
    <location>
        <begin position="346"/>
        <end position="457"/>
    </location>
</feature>
<feature type="compositionally biased region" description="Basic residues" evidence="1">
    <location>
        <begin position="443"/>
        <end position="457"/>
    </location>
</feature>
<dbReference type="STRING" id="90262.A0A1X2IZF3"/>
<dbReference type="InterPro" id="IPR004919">
    <property type="entry name" value="GmrSD_N"/>
</dbReference>
<sequence>MSLKPPTPRVVNLWKVQDMLTNNVIKLDAVYQRDIVWGTAKMSMLIDSLMKKFYIPPLLFAVRTDDKGRQIRVCIDGKQRLTSILRFTKNEIPYLDESTGVVEEIYFGPSADNTIRDKIDQRFLSEEQRDNFNDTELVMIEFSDLDEDQELEIFARVQMGVSITSAEKLVATNSTVSKFCRDLIKDHQHLDSTIRQLRGASFQWVAQLIFILHQDSSNYVATYPRLMEFLKDRSIFFSDVFMRKVRRTIKWLDALFQNESGKAAITWKSGEASKKRDLLRNIEFLIFGVYVSKLNNSTRVPDLASDLSSLRQYLVVEYGRALHTGNPCWSAGLTWVERTMANRRRTQLAGRASSSSNVNRQGIMADSDTTSSDENDIESDDTGAAGGSNGRLNLKKQGRSSPISASKRRRSSRNEYQEAKIEEPQVTTTSAAVRGHVNEHGRPLARRGGKKSGPSRK</sequence>
<dbReference type="Pfam" id="PF03235">
    <property type="entry name" value="GmrSD_N"/>
    <property type="match status" value="1"/>
</dbReference>